<dbReference type="Pfam" id="PF24626">
    <property type="entry name" value="SH3_Tf2-1"/>
    <property type="match status" value="1"/>
</dbReference>
<evidence type="ECO:0000313" key="3">
    <source>
        <dbReference type="Proteomes" id="UP000250235"/>
    </source>
</evidence>
<dbReference type="EMBL" id="KV010198">
    <property type="protein sequence ID" value="KZV28037.1"/>
    <property type="molecule type" value="Genomic_DNA"/>
</dbReference>
<feature type="domain" description="Chromo" evidence="1">
    <location>
        <begin position="118"/>
        <end position="162"/>
    </location>
</feature>
<dbReference type="InterPro" id="IPR000953">
    <property type="entry name" value="Chromo/chromo_shadow_dom"/>
</dbReference>
<dbReference type="PANTHER" id="PTHR46148">
    <property type="entry name" value="CHROMO DOMAIN-CONTAINING PROTEIN"/>
    <property type="match status" value="1"/>
</dbReference>
<evidence type="ECO:0000259" key="1">
    <source>
        <dbReference type="PROSITE" id="PS50013"/>
    </source>
</evidence>
<name>A0A2Z7B830_9LAMI</name>
<gene>
    <name evidence="2" type="ORF">F511_29825</name>
</gene>
<dbReference type="InterPro" id="IPR056924">
    <property type="entry name" value="SH3_Tf2-1"/>
</dbReference>
<dbReference type="PANTHER" id="PTHR46148:SF57">
    <property type="entry name" value="OS12G0499874 PROTEIN"/>
    <property type="match status" value="1"/>
</dbReference>
<dbReference type="OrthoDB" id="903413at2759"/>
<protein>
    <recommendedName>
        <fullName evidence="1">Chromo domain-containing protein</fullName>
    </recommendedName>
</protein>
<sequence>MRTAYSRQKSYADGHRCELEFEVGDHVFLKVVPMKGVMRFGRKGKMSPRYIRPFEILERVGTLVYRVALPPHLSTVHNIFHVSTLRKYMSNPSHVLSHEPLKLAPDLTYEERPVGILQRQERILRNRVNSMIKVKWANHTEQEATWETEADLRNLYPELFGK</sequence>
<proteinExistence type="predicted"/>
<dbReference type="AlphaFoldDB" id="A0A2Z7B830"/>
<dbReference type="PROSITE" id="PS50013">
    <property type="entry name" value="CHROMO_2"/>
    <property type="match status" value="1"/>
</dbReference>
<dbReference type="Proteomes" id="UP000250235">
    <property type="component" value="Unassembled WGS sequence"/>
</dbReference>
<reference evidence="2 3" key="1">
    <citation type="journal article" date="2015" name="Proc. Natl. Acad. Sci. U.S.A.">
        <title>The resurrection genome of Boea hygrometrica: A blueprint for survival of dehydration.</title>
        <authorList>
            <person name="Xiao L."/>
            <person name="Yang G."/>
            <person name="Zhang L."/>
            <person name="Yang X."/>
            <person name="Zhao S."/>
            <person name="Ji Z."/>
            <person name="Zhou Q."/>
            <person name="Hu M."/>
            <person name="Wang Y."/>
            <person name="Chen M."/>
            <person name="Xu Y."/>
            <person name="Jin H."/>
            <person name="Xiao X."/>
            <person name="Hu G."/>
            <person name="Bao F."/>
            <person name="Hu Y."/>
            <person name="Wan P."/>
            <person name="Li L."/>
            <person name="Deng X."/>
            <person name="Kuang T."/>
            <person name="Xiang C."/>
            <person name="Zhu J.K."/>
            <person name="Oliver M.J."/>
            <person name="He Y."/>
        </authorList>
    </citation>
    <scope>NUCLEOTIDE SEQUENCE [LARGE SCALE GENOMIC DNA]</scope>
    <source>
        <strain evidence="3">cv. XS01</strain>
    </source>
</reference>
<organism evidence="2 3">
    <name type="scientific">Dorcoceras hygrometricum</name>
    <dbReference type="NCBI Taxonomy" id="472368"/>
    <lineage>
        <taxon>Eukaryota</taxon>
        <taxon>Viridiplantae</taxon>
        <taxon>Streptophyta</taxon>
        <taxon>Embryophyta</taxon>
        <taxon>Tracheophyta</taxon>
        <taxon>Spermatophyta</taxon>
        <taxon>Magnoliopsida</taxon>
        <taxon>eudicotyledons</taxon>
        <taxon>Gunneridae</taxon>
        <taxon>Pentapetalae</taxon>
        <taxon>asterids</taxon>
        <taxon>lamiids</taxon>
        <taxon>Lamiales</taxon>
        <taxon>Gesneriaceae</taxon>
        <taxon>Didymocarpoideae</taxon>
        <taxon>Trichosporeae</taxon>
        <taxon>Loxocarpinae</taxon>
        <taxon>Dorcoceras</taxon>
    </lineage>
</organism>
<dbReference type="InterPro" id="IPR016197">
    <property type="entry name" value="Chromo-like_dom_sf"/>
</dbReference>
<dbReference type="SUPFAM" id="SSF54160">
    <property type="entry name" value="Chromo domain-like"/>
    <property type="match status" value="1"/>
</dbReference>
<accession>A0A2Z7B830</accession>
<evidence type="ECO:0000313" key="2">
    <source>
        <dbReference type="EMBL" id="KZV28037.1"/>
    </source>
</evidence>
<keyword evidence="3" id="KW-1185">Reference proteome</keyword>